<proteinExistence type="predicted"/>
<keyword evidence="3" id="KW-1185">Reference proteome</keyword>
<dbReference type="AlphaFoldDB" id="A0A2W2DZ14"/>
<dbReference type="Proteomes" id="UP000249304">
    <property type="component" value="Unassembled WGS sequence"/>
</dbReference>
<dbReference type="OrthoDB" id="3515039at2"/>
<accession>A0A2W2DZ14</accession>
<organism evidence="2 3">
    <name type="scientific">Nonomuraea aridisoli</name>
    <dbReference type="NCBI Taxonomy" id="2070368"/>
    <lineage>
        <taxon>Bacteria</taxon>
        <taxon>Bacillati</taxon>
        <taxon>Actinomycetota</taxon>
        <taxon>Actinomycetes</taxon>
        <taxon>Streptosporangiales</taxon>
        <taxon>Streptosporangiaceae</taxon>
        <taxon>Nonomuraea</taxon>
    </lineage>
</organism>
<gene>
    <name evidence="2" type="ORF">C1J01_42475</name>
</gene>
<name>A0A2W2DZ14_9ACTN</name>
<keyword evidence="1" id="KW-0732">Signal</keyword>
<dbReference type="RefSeq" id="WP_111184714.1">
    <property type="nucleotide sequence ID" value="NZ_POUD01000330.1"/>
</dbReference>
<feature type="chain" id="PRO_5015942587" description="LppX_LprAFG lipoprotein" evidence="1">
    <location>
        <begin position="24"/>
        <end position="249"/>
    </location>
</feature>
<evidence type="ECO:0000256" key="1">
    <source>
        <dbReference type="SAM" id="SignalP"/>
    </source>
</evidence>
<evidence type="ECO:0008006" key="4">
    <source>
        <dbReference type="Google" id="ProtNLM"/>
    </source>
</evidence>
<evidence type="ECO:0000313" key="2">
    <source>
        <dbReference type="EMBL" id="PZG06400.1"/>
    </source>
</evidence>
<comment type="caution">
    <text evidence="2">The sequence shown here is derived from an EMBL/GenBank/DDBJ whole genome shotgun (WGS) entry which is preliminary data.</text>
</comment>
<dbReference type="EMBL" id="POUD01000330">
    <property type="protein sequence ID" value="PZG06400.1"/>
    <property type="molecule type" value="Genomic_DNA"/>
</dbReference>
<evidence type="ECO:0000313" key="3">
    <source>
        <dbReference type="Proteomes" id="UP000249304"/>
    </source>
</evidence>
<sequence>MKRTIITLAACGSLLATATPAEAAPKDPARALKAQLKSGHGVRFTETTTIATPSGGDRTKIQDRKGTLQFSAKGIAASDITTTRVGAPRERVVTVGRTSYVSGGILSEQLPPGASWNKTGYMPGGAGGFHGQVINPAEPKTLAMLVKKGKPSRSTITGKITFKDLAKVSTWFDASVPLRMHNDTTVSYTLTLTSAGLVSRVKSSYAATGVIDANGRDGKVITIDSRFTGWGAKVSIKAPDPGSVADLND</sequence>
<protein>
    <recommendedName>
        <fullName evidence="4">LppX_LprAFG lipoprotein</fullName>
    </recommendedName>
</protein>
<feature type="signal peptide" evidence="1">
    <location>
        <begin position="1"/>
        <end position="23"/>
    </location>
</feature>
<reference evidence="2 3" key="1">
    <citation type="submission" date="2018-01" db="EMBL/GenBank/DDBJ databases">
        <title>Draft genome sequence of Nonomuraea sp. KC333.</title>
        <authorList>
            <person name="Sahin N."/>
            <person name="Saygin H."/>
            <person name="Ay H."/>
        </authorList>
    </citation>
    <scope>NUCLEOTIDE SEQUENCE [LARGE SCALE GENOMIC DNA]</scope>
    <source>
        <strain evidence="2 3">KC333</strain>
    </source>
</reference>